<reference evidence="1 2" key="1">
    <citation type="journal article" date="2008" name="Nat. Biotechnol.">
        <title>Genome sequencing and analysis of the filamentous fungus Penicillium chrysogenum.</title>
        <authorList>
            <person name="van den Berg M.A."/>
            <person name="Albang R."/>
            <person name="Albermann K."/>
            <person name="Badger J.H."/>
            <person name="Daran J.-M."/>
            <person name="Driessen A.J.M."/>
            <person name="Garcia-Estrada C."/>
            <person name="Fedorova N.D."/>
            <person name="Harris D.M."/>
            <person name="Heijne W.H.M."/>
            <person name="Joardar V.S."/>
            <person name="Kiel J.A.K.W."/>
            <person name="Kovalchuk A."/>
            <person name="Martin J.F."/>
            <person name="Nierman W.C."/>
            <person name="Nijland J.G."/>
            <person name="Pronk J.T."/>
            <person name="Roubos J.A."/>
            <person name="van der Klei I.J."/>
            <person name="van Peij N.N.M.E."/>
            <person name="Veenhuis M."/>
            <person name="von Doehren H."/>
            <person name="Wagner C."/>
            <person name="Wortman J.R."/>
            <person name="Bovenberg R.A.L."/>
        </authorList>
    </citation>
    <scope>NUCLEOTIDE SEQUENCE [LARGE SCALE GENOMIC DNA]</scope>
    <source>
        <strain evidence="2">ATCC 28089 / DSM 1075 / NRRL 1951 / Wisconsin 54-1255</strain>
    </source>
</reference>
<evidence type="ECO:0000313" key="1">
    <source>
        <dbReference type="EMBL" id="CAP85448.1"/>
    </source>
</evidence>
<protein>
    <submittedName>
        <fullName evidence="1">Uncharacterized protein</fullName>
    </submittedName>
</protein>
<dbReference type="Proteomes" id="UP000000724">
    <property type="component" value="Contig Pc00c20"/>
</dbReference>
<evidence type="ECO:0000313" key="2">
    <source>
        <dbReference type="Proteomes" id="UP000000724"/>
    </source>
</evidence>
<proteinExistence type="predicted"/>
<gene>
    <name evidence="1" type="ORF">Pc20g01190</name>
    <name evidence="1" type="ORF">PCH_Pc20g01190</name>
</gene>
<dbReference type="OrthoDB" id="4349570at2759"/>
<sequence length="116" mass="13325">MANVFFENGGNRSLTYRHLEGLIATASLLDGRMKLSTFECGWFVCGRAWLRFGWAETISAKWVNFYECSVYAHTAQDRWKQSSYNAICVLQCQAVLYCRISKLALEALIRNLVSRE</sequence>
<dbReference type="HOGENOM" id="CLU_2097632_0_0_1"/>
<dbReference type="AlphaFoldDB" id="B6HH44"/>
<dbReference type="EMBL" id="AM920435">
    <property type="protein sequence ID" value="CAP85448.1"/>
    <property type="molecule type" value="Genomic_DNA"/>
</dbReference>
<keyword evidence="2" id="KW-1185">Reference proteome</keyword>
<organism evidence="1 2">
    <name type="scientific">Penicillium rubens (strain ATCC 28089 / DSM 1075 / NRRL 1951 / Wisconsin 54-1255)</name>
    <name type="common">Penicillium chrysogenum</name>
    <dbReference type="NCBI Taxonomy" id="500485"/>
    <lineage>
        <taxon>Eukaryota</taxon>
        <taxon>Fungi</taxon>
        <taxon>Dikarya</taxon>
        <taxon>Ascomycota</taxon>
        <taxon>Pezizomycotina</taxon>
        <taxon>Eurotiomycetes</taxon>
        <taxon>Eurotiomycetidae</taxon>
        <taxon>Eurotiales</taxon>
        <taxon>Aspergillaceae</taxon>
        <taxon>Penicillium</taxon>
        <taxon>Penicillium chrysogenum species complex</taxon>
    </lineage>
</organism>
<name>B6HH44_PENRW</name>
<accession>B6HH44</accession>
<dbReference type="VEuPathDB" id="FungiDB:PCH_Pc20g01190"/>